<evidence type="ECO:0000313" key="2">
    <source>
        <dbReference type="Proteomes" id="UP001595907"/>
    </source>
</evidence>
<proteinExistence type="predicted"/>
<dbReference type="EMBL" id="JBHSCZ010000001">
    <property type="protein sequence ID" value="MFC4261998.1"/>
    <property type="molecule type" value="Genomic_DNA"/>
</dbReference>
<reference evidence="2" key="1">
    <citation type="journal article" date="2019" name="Int. J. Syst. Evol. Microbiol.">
        <title>The Global Catalogue of Microorganisms (GCM) 10K type strain sequencing project: providing services to taxonomists for standard genome sequencing and annotation.</title>
        <authorList>
            <consortium name="The Broad Institute Genomics Platform"/>
            <consortium name="The Broad Institute Genome Sequencing Center for Infectious Disease"/>
            <person name="Wu L."/>
            <person name="Ma J."/>
        </authorList>
    </citation>
    <scope>NUCLEOTIDE SEQUENCE [LARGE SCALE GENOMIC DNA]</scope>
    <source>
        <strain evidence="2">CECT 8289</strain>
    </source>
</reference>
<organism evidence="1 2">
    <name type="scientific">Ferruginibacter yonginensis</name>
    <dbReference type="NCBI Taxonomy" id="1310416"/>
    <lineage>
        <taxon>Bacteria</taxon>
        <taxon>Pseudomonadati</taxon>
        <taxon>Bacteroidota</taxon>
        <taxon>Chitinophagia</taxon>
        <taxon>Chitinophagales</taxon>
        <taxon>Chitinophagaceae</taxon>
        <taxon>Ferruginibacter</taxon>
    </lineage>
</organism>
<evidence type="ECO:0000313" key="1">
    <source>
        <dbReference type="EMBL" id="MFC4261998.1"/>
    </source>
</evidence>
<keyword evidence="2" id="KW-1185">Reference proteome</keyword>
<comment type="caution">
    <text evidence="1">The sequence shown here is derived from an EMBL/GenBank/DDBJ whole genome shotgun (WGS) entry which is preliminary data.</text>
</comment>
<protein>
    <submittedName>
        <fullName evidence="1">Uncharacterized protein</fullName>
    </submittedName>
</protein>
<name>A0ABV8QQM1_9BACT</name>
<accession>A0ABV8QQM1</accession>
<dbReference type="Proteomes" id="UP001595907">
    <property type="component" value="Unassembled WGS sequence"/>
</dbReference>
<sequence>MIKLSELKQGGHIIAEHEGDKKRGEIVKINNADKQICINSGVQDFWFDMGKGHLEAIPITDDELTNFKFHKLVNDDGTVKYMKGAFRILIPKEGDFSRMEIWYRDEQRHIMEPIPLHVLQNHFYEMTKVFLNEGSFD</sequence>
<dbReference type="RefSeq" id="WP_379707321.1">
    <property type="nucleotide sequence ID" value="NZ_JBHSCZ010000001.1"/>
</dbReference>
<gene>
    <name evidence="1" type="ORF">ACFOWM_03845</name>
</gene>